<dbReference type="KEGG" id="pno:SNOG_01810"/>
<dbReference type="VEuPathDB" id="FungiDB:JI435_018100"/>
<proteinExistence type="predicted"/>
<feature type="compositionally biased region" description="Basic and acidic residues" evidence="1">
    <location>
        <begin position="353"/>
        <end position="362"/>
    </location>
</feature>
<organism evidence="2 3">
    <name type="scientific">Phaeosphaeria nodorum (strain SN15 / ATCC MYA-4574 / FGSC 10173)</name>
    <name type="common">Glume blotch fungus</name>
    <name type="synonym">Parastagonospora nodorum</name>
    <dbReference type="NCBI Taxonomy" id="321614"/>
    <lineage>
        <taxon>Eukaryota</taxon>
        <taxon>Fungi</taxon>
        <taxon>Dikarya</taxon>
        <taxon>Ascomycota</taxon>
        <taxon>Pezizomycotina</taxon>
        <taxon>Dothideomycetes</taxon>
        <taxon>Pleosporomycetidae</taxon>
        <taxon>Pleosporales</taxon>
        <taxon>Pleosporineae</taxon>
        <taxon>Phaeosphaeriaceae</taxon>
        <taxon>Parastagonospora</taxon>
    </lineage>
</organism>
<feature type="region of interest" description="Disordered" evidence="1">
    <location>
        <begin position="1"/>
        <end position="31"/>
    </location>
</feature>
<feature type="compositionally biased region" description="Basic residues" evidence="1">
    <location>
        <begin position="329"/>
        <end position="352"/>
    </location>
</feature>
<feature type="compositionally biased region" description="Low complexity" evidence="1">
    <location>
        <begin position="70"/>
        <end position="87"/>
    </location>
</feature>
<dbReference type="RefSeq" id="XP_001792436.1">
    <property type="nucleotide sequence ID" value="XM_001792384.1"/>
</dbReference>
<protein>
    <submittedName>
        <fullName evidence="2">Uncharacterized protein</fullName>
    </submittedName>
</protein>
<feature type="compositionally biased region" description="Basic and acidic residues" evidence="1">
    <location>
        <begin position="118"/>
        <end position="132"/>
    </location>
</feature>
<dbReference type="AlphaFoldDB" id="A0A7U2F3I6"/>
<feature type="region of interest" description="Disordered" evidence="1">
    <location>
        <begin position="170"/>
        <end position="205"/>
    </location>
</feature>
<dbReference type="EMBL" id="CP069028">
    <property type="protein sequence ID" value="QRC96933.1"/>
    <property type="molecule type" value="Genomic_DNA"/>
</dbReference>
<evidence type="ECO:0000313" key="3">
    <source>
        <dbReference type="Proteomes" id="UP000663193"/>
    </source>
</evidence>
<feature type="compositionally biased region" description="Polar residues" evidence="1">
    <location>
        <begin position="265"/>
        <end position="278"/>
    </location>
</feature>
<keyword evidence="3" id="KW-1185">Reference proteome</keyword>
<gene>
    <name evidence="2" type="ORF">JI435_018100</name>
</gene>
<name>A0A7U2F3I6_PHANO</name>
<accession>A0A7U2F3I6</accession>
<evidence type="ECO:0000256" key="1">
    <source>
        <dbReference type="SAM" id="MobiDB-lite"/>
    </source>
</evidence>
<dbReference type="Proteomes" id="UP000663193">
    <property type="component" value="Chromosome 6"/>
</dbReference>
<dbReference type="OMA" id="AEIAYYE"/>
<dbReference type="OrthoDB" id="5226996at2759"/>
<feature type="compositionally biased region" description="Pro residues" evidence="1">
    <location>
        <begin position="228"/>
        <end position="242"/>
    </location>
</feature>
<feature type="region of interest" description="Disordered" evidence="1">
    <location>
        <begin position="111"/>
        <end position="132"/>
    </location>
</feature>
<feature type="region of interest" description="Disordered" evidence="1">
    <location>
        <begin position="223"/>
        <end position="386"/>
    </location>
</feature>
<evidence type="ECO:0000313" key="2">
    <source>
        <dbReference type="EMBL" id="QRC96933.1"/>
    </source>
</evidence>
<feature type="compositionally biased region" description="Low complexity" evidence="1">
    <location>
        <begin position="243"/>
        <end position="256"/>
    </location>
</feature>
<feature type="region of interest" description="Disordered" evidence="1">
    <location>
        <begin position="49"/>
        <end position="90"/>
    </location>
</feature>
<reference evidence="3" key="1">
    <citation type="journal article" date="2021" name="BMC Genomics">
        <title>Chromosome-level genome assembly and manually-curated proteome of model necrotroph Parastagonospora nodorum Sn15 reveals a genome-wide trove of candidate effector homologs, and redundancy of virulence-related functions within an accessory chromosome.</title>
        <authorList>
            <person name="Bertazzoni S."/>
            <person name="Jones D.A.B."/>
            <person name="Phan H.T."/>
            <person name="Tan K.-C."/>
            <person name="Hane J.K."/>
        </authorList>
    </citation>
    <scope>NUCLEOTIDE SEQUENCE [LARGE SCALE GENOMIC DNA]</scope>
    <source>
        <strain evidence="3">SN15 / ATCC MYA-4574 / FGSC 10173)</strain>
    </source>
</reference>
<sequence>MSDEMETPAQPRTSRFKEHTNTASSIRPPPDALWQDLAIEDMIEKFNEEARAPPTRKGVAKAITPPSFGAPTVAGHTATPATATPTTNEGVGTFERFSRAFASVFGSVLGKRKAGASDAEKEKEKEQRVLEERKRAADEAYAAMKMAREQGLLPTPKVFVRPTMTPRTHKCVAEHNAPPTPRTPSLYKSPSKKDMQKQQKLTKRVSDLEHKLASARKELHTVLLKDVPPVPPLPALLPPTPTPDTSQTTTTTTSTQIFSEREVSQDTQATTPSPSQQIPLPAPAKQSIGKIVKKRKATTTIDDETYKPIPTDSDGDFSMSASEPEQPRTIKRVKSQNGKKGKRQTSRLTKSRSRSDGRKEEPVVIIPDGKKVPMVPEIPKGVEGKKARIRDDGYGGLEHEMF</sequence>